<name>A0A2H6N0Q4_9SAUR</name>
<reference evidence="1" key="1">
    <citation type="submission" date="2017-07" db="EMBL/GenBank/DDBJ databases">
        <authorList>
            <person name="Mikheyev A."/>
            <person name="Grau M."/>
        </authorList>
    </citation>
    <scope>NUCLEOTIDE SEQUENCE</scope>
    <source>
        <tissue evidence="1">Venom_gland</tissue>
    </source>
</reference>
<sequence>MVFLYHSMEAKIGLRNHSTKNTTDTFDFETRENFREYYGWPLQDFAEGTNGQAYIIIVHTHYVKALSLEKSVALGMKEKKRTSRNKFNYSSNEYTIGRSEGPGWR</sequence>
<dbReference type="AlphaFoldDB" id="A0A2H6N0Q4"/>
<reference evidence="1" key="2">
    <citation type="submission" date="2017-12" db="EMBL/GenBank/DDBJ databases">
        <title>Coralsnake Venomics: Analyses of Venom Gland Transcriptomes and Proteomes of Six Brazilian Taxa.</title>
        <authorList>
            <person name="Aird S.D."/>
            <person name="Jorge da Silva N."/>
            <person name="Qiu L."/>
            <person name="Villar-Briones A."/>
            <person name="Aparecida-Saddi V."/>
            <person name="Campos-Telles M.P."/>
            <person name="Grau M."/>
            <person name="Mikheyev A.S."/>
        </authorList>
    </citation>
    <scope>NUCLEOTIDE SEQUENCE</scope>
    <source>
        <tissue evidence="1">Venom_gland</tissue>
    </source>
</reference>
<organism evidence="1">
    <name type="scientific">Micrurus carvalhoi</name>
    <dbReference type="NCBI Taxonomy" id="3147026"/>
    <lineage>
        <taxon>Eukaryota</taxon>
        <taxon>Metazoa</taxon>
        <taxon>Chordata</taxon>
        <taxon>Craniata</taxon>
        <taxon>Vertebrata</taxon>
        <taxon>Euteleostomi</taxon>
        <taxon>Lepidosauria</taxon>
        <taxon>Squamata</taxon>
        <taxon>Bifurcata</taxon>
        <taxon>Unidentata</taxon>
        <taxon>Episquamata</taxon>
        <taxon>Toxicofera</taxon>
        <taxon>Serpentes</taxon>
        <taxon>Colubroidea</taxon>
        <taxon>Elapidae</taxon>
        <taxon>Elapinae</taxon>
        <taxon>Micrurus</taxon>
    </lineage>
</organism>
<protein>
    <submittedName>
        <fullName evidence="1">Uncharacterized protein</fullName>
    </submittedName>
</protein>
<evidence type="ECO:0000313" key="1">
    <source>
        <dbReference type="EMBL" id="LAA22062.1"/>
    </source>
</evidence>
<accession>A0A2H6N0Q4</accession>
<proteinExistence type="predicted"/>
<dbReference type="EMBL" id="IACI01031418">
    <property type="protein sequence ID" value="LAA22062.1"/>
    <property type="molecule type" value="Transcribed_RNA"/>
</dbReference>